<organism evidence="4 5">
    <name type="scientific">Desulfocurvibacter africanus subsp. africanus str. Walvis Bay</name>
    <dbReference type="NCBI Taxonomy" id="690850"/>
    <lineage>
        <taxon>Bacteria</taxon>
        <taxon>Pseudomonadati</taxon>
        <taxon>Thermodesulfobacteriota</taxon>
        <taxon>Desulfovibrionia</taxon>
        <taxon>Desulfovibrionales</taxon>
        <taxon>Desulfovibrionaceae</taxon>
        <taxon>Desulfocurvibacter</taxon>
    </lineage>
</organism>
<keyword evidence="1 2" id="KW-0238">DNA-binding</keyword>
<gene>
    <name evidence="4" type="ORF">Desaf_2295</name>
</gene>
<feature type="domain" description="HTH tetR-type" evidence="3">
    <location>
        <begin position="13"/>
        <end position="73"/>
    </location>
</feature>
<protein>
    <submittedName>
        <fullName evidence="4">Regulatory protein TetR</fullName>
    </submittedName>
</protein>
<feature type="DNA-binding region" description="H-T-H motif" evidence="2">
    <location>
        <begin position="36"/>
        <end position="55"/>
    </location>
</feature>
<dbReference type="SUPFAM" id="SSF46689">
    <property type="entry name" value="Homeodomain-like"/>
    <property type="match status" value="1"/>
</dbReference>
<dbReference type="PANTHER" id="PTHR30055">
    <property type="entry name" value="HTH-TYPE TRANSCRIPTIONAL REGULATOR RUTR"/>
    <property type="match status" value="1"/>
</dbReference>
<evidence type="ECO:0000256" key="2">
    <source>
        <dbReference type="PROSITE-ProRule" id="PRU00335"/>
    </source>
</evidence>
<sequence>MTRRKVIPLCDADLTRERLVGAAGEVLAREGFKGLTEEKVCAEAGVERRLLYKHFQGLKGLLAAFRVSPDFWPTVEELVAGDEEALRRLPPHALMAEFFKRYMRAIRRRPRTLDILSWEGRERNAYTRVIEQGRERTALEFFEYMHDDPPEDVDLSVLVALVAGAVHFLTVRSRVGDFFGGLDLRADEDWLRVERAIEHIFRCSLART</sequence>
<keyword evidence="5" id="KW-1185">Reference proteome</keyword>
<dbReference type="RefSeq" id="WP_014260330.1">
    <property type="nucleotide sequence ID" value="NC_016629.1"/>
</dbReference>
<dbReference type="PRINTS" id="PR00455">
    <property type="entry name" value="HTHTETR"/>
</dbReference>
<dbReference type="PANTHER" id="PTHR30055:SF209">
    <property type="entry name" value="POSSIBLE TRANSCRIPTIONAL REGULATORY PROTEIN (PROBABLY TETR-FAMILY)"/>
    <property type="match status" value="1"/>
</dbReference>
<name>F3YXC3_DESAF</name>
<proteinExistence type="predicted"/>
<dbReference type="InterPro" id="IPR001647">
    <property type="entry name" value="HTH_TetR"/>
</dbReference>
<dbReference type="Gene3D" id="1.10.357.10">
    <property type="entry name" value="Tetracycline Repressor, domain 2"/>
    <property type="match status" value="1"/>
</dbReference>
<dbReference type="Proteomes" id="UP000007844">
    <property type="component" value="Chromosome"/>
</dbReference>
<dbReference type="STRING" id="690850.Desaf_2295"/>
<dbReference type="GO" id="GO:0000976">
    <property type="term" value="F:transcription cis-regulatory region binding"/>
    <property type="evidence" value="ECO:0007669"/>
    <property type="project" value="TreeGrafter"/>
</dbReference>
<dbReference type="EMBL" id="CP003221">
    <property type="protein sequence ID" value="EGJ50621.1"/>
    <property type="molecule type" value="Genomic_DNA"/>
</dbReference>
<evidence type="ECO:0000259" key="3">
    <source>
        <dbReference type="PROSITE" id="PS50977"/>
    </source>
</evidence>
<dbReference type="eggNOG" id="COG1309">
    <property type="taxonomic scope" value="Bacteria"/>
</dbReference>
<dbReference type="Pfam" id="PF00440">
    <property type="entry name" value="TetR_N"/>
    <property type="match status" value="1"/>
</dbReference>
<evidence type="ECO:0000256" key="1">
    <source>
        <dbReference type="ARBA" id="ARBA00023125"/>
    </source>
</evidence>
<dbReference type="GO" id="GO:0003700">
    <property type="term" value="F:DNA-binding transcription factor activity"/>
    <property type="evidence" value="ECO:0007669"/>
    <property type="project" value="TreeGrafter"/>
</dbReference>
<dbReference type="KEGG" id="daf:Desaf_2295"/>
<dbReference type="InterPro" id="IPR009057">
    <property type="entry name" value="Homeodomain-like_sf"/>
</dbReference>
<evidence type="ECO:0000313" key="5">
    <source>
        <dbReference type="Proteomes" id="UP000007844"/>
    </source>
</evidence>
<reference evidence="4 5" key="1">
    <citation type="journal article" date="2011" name="J. Bacteriol.">
        <title>Genome sequence of the mercury-methylating and pleomorphic Desulfovibrio africanus Strain Walvis Bay.</title>
        <authorList>
            <person name="Brown S.D."/>
            <person name="Wall J.D."/>
            <person name="Kucken A.M."/>
            <person name="Gilmour C.C."/>
            <person name="Podar M."/>
            <person name="Brandt C.C."/>
            <person name="Teshima H."/>
            <person name="Detter J.C."/>
            <person name="Han C.S."/>
            <person name="Land M.L."/>
            <person name="Lucas S."/>
            <person name="Han J."/>
            <person name="Pennacchio L."/>
            <person name="Nolan M."/>
            <person name="Pitluck S."/>
            <person name="Woyke T."/>
            <person name="Goodwin L."/>
            <person name="Palumbo A.V."/>
            <person name="Elias D.A."/>
        </authorList>
    </citation>
    <scope>NUCLEOTIDE SEQUENCE [LARGE SCALE GENOMIC DNA]</scope>
    <source>
        <strain evidence="4 5">Walvis Bay</strain>
    </source>
</reference>
<evidence type="ECO:0000313" key="4">
    <source>
        <dbReference type="EMBL" id="EGJ50621.1"/>
    </source>
</evidence>
<dbReference type="AlphaFoldDB" id="F3YXC3"/>
<dbReference type="PROSITE" id="PS50977">
    <property type="entry name" value="HTH_TETR_2"/>
    <property type="match status" value="1"/>
</dbReference>
<dbReference type="InterPro" id="IPR050109">
    <property type="entry name" value="HTH-type_TetR-like_transc_reg"/>
</dbReference>
<dbReference type="HOGENOM" id="CLU_091688_2_0_7"/>
<accession>F3YXC3</accession>